<keyword evidence="3" id="KW-1185">Reference proteome</keyword>
<dbReference type="RefSeq" id="WP_196103568.1">
    <property type="nucleotide sequence ID" value="NZ_CP064942.1"/>
</dbReference>
<reference evidence="2 3" key="1">
    <citation type="submission" date="2020-11" db="EMBL/GenBank/DDBJ databases">
        <title>Description of Pontivivens ytuae sp. nov. isolated from deep sea sediment of Mariana Trench.</title>
        <authorList>
            <person name="Wang Z."/>
            <person name="Sun Q.-L."/>
            <person name="Xu X.-D."/>
            <person name="Tang Y.-Z."/>
            <person name="Zhang J."/>
        </authorList>
    </citation>
    <scope>NUCLEOTIDE SEQUENCE [LARGE SCALE GENOMIC DNA]</scope>
    <source>
        <strain evidence="2 3">MT2928</strain>
    </source>
</reference>
<accession>A0A7S9LS90</accession>
<name>A0A7S9LS90_9RHOB</name>
<proteinExistence type="predicted"/>
<feature type="region of interest" description="Disordered" evidence="1">
    <location>
        <begin position="298"/>
        <end position="326"/>
    </location>
</feature>
<organism evidence="2 3">
    <name type="scientific">Pontivivens ytuae</name>
    <dbReference type="NCBI Taxonomy" id="2789856"/>
    <lineage>
        <taxon>Bacteria</taxon>
        <taxon>Pseudomonadati</taxon>
        <taxon>Pseudomonadota</taxon>
        <taxon>Alphaproteobacteria</taxon>
        <taxon>Rhodobacterales</taxon>
        <taxon>Paracoccaceae</taxon>
        <taxon>Pontivivens</taxon>
    </lineage>
</organism>
<dbReference type="Proteomes" id="UP000594800">
    <property type="component" value="Chromosome"/>
</dbReference>
<dbReference type="SUPFAM" id="SSF53448">
    <property type="entry name" value="Nucleotide-diphospho-sugar transferases"/>
    <property type="match status" value="1"/>
</dbReference>
<dbReference type="EMBL" id="CP064942">
    <property type="protein sequence ID" value="QPH54359.1"/>
    <property type="molecule type" value="Genomic_DNA"/>
</dbReference>
<gene>
    <name evidence="2" type="ORF">I0K15_00835</name>
</gene>
<dbReference type="AlphaFoldDB" id="A0A7S9LS90"/>
<evidence type="ECO:0000313" key="3">
    <source>
        <dbReference type="Proteomes" id="UP000594800"/>
    </source>
</evidence>
<evidence type="ECO:0008006" key="4">
    <source>
        <dbReference type="Google" id="ProtNLM"/>
    </source>
</evidence>
<dbReference type="KEGG" id="poz:I0K15_00835"/>
<dbReference type="InterPro" id="IPR029044">
    <property type="entry name" value="Nucleotide-diphossugar_trans"/>
</dbReference>
<feature type="compositionally biased region" description="Basic and acidic residues" evidence="1">
    <location>
        <begin position="309"/>
        <end position="326"/>
    </location>
</feature>
<protein>
    <recommendedName>
        <fullName evidence="4">Glycosyl transferase family 8</fullName>
    </recommendedName>
</protein>
<sequence length="326" mass="36491">MPKPGALSVVFVIDVGKFEWQSVFLVSSLLHHFPPGLIEISAHVPARAIDNVSRDVLDFHERNGVEVATFRRKRAGFATPYRHGNKILACLTPRPSDWTLFLDTDTMVLRRCDPVAAAGEALLAALPSSFGMWGANRQNRWHDAYRAVGARGEDVLARHGGFPHFNGGVVLYRNGARYGPGGDMPFAEAWLDIAQRLDHAPYVRNKRPWLDQIALGTLAGLMEPEQIAPLDGSWNMSLVRKQARVPFGTNILHYHRNSVHRPDQLLGRRVVERMLRDRAPFDSIEAIATHLAGSIEGHRVPGYSAKRNARQDARRARKAAERRGER</sequence>
<evidence type="ECO:0000256" key="1">
    <source>
        <dbReference type="SAM" id="MobiDB-lite"/>
    </source>
</evidence>
<evidence type="ECO:0000313" key="2">
    <source>
        <dbReference type="EMBL" id="QPH54359.1"/>
    </source>
</evidence>